<dbReference type="SMART" id="SM00355">
    <property type="entry name" value="ZnF_C2H2"/>
    <property type="match status" value="2"/>
</dbReference>
<protein>
    <recommendedName>
        <fullName evidence="2">C2H2-type domain-containing protein</fullName>
    </recommendedName>
</protein>
<feature type="domain" description="C2H2-type" evidence="2">
    <location>
        <begin position="13"/>
        <end position="36"/>
    </location>
</feature>
<feature type="region of interest" description="Disordered" evidence="1">
    <location>
        <begin position="219"/>
        <end position="243"/>
    </location>
</feature>
<dbReference type="Gene3D" id="3.30.160.60">
    <property type="entry name" value="Classic Zinc Finger"/>
    <property type="match status" value="1"/>
</dbReference>
<sequence>MSQNRPQSGPYHCGYNGCTQTFTRRTGARRHETTVHGNKKFCCHEPDCNYRGGKRRNDFKRHMREKHPEHDDHLFIPENFSSPQESQSPIANCCQGPEIKYYSQVYGDFSQTSPLPSTSFDPRFNTIDINREPLTSTAIPLASAVIYQPYGIMTSPNTISLRPPDLHAFEVVNTPHPEFESVPAATTATGNTWGQVHPSIMCSTGLNLQDMSGMSVENGYETFDGEHDSSQYGQPANISDYKW</sequence>
<dbReference type="PROSITE" id="PS00028">
    <property type="entry name" value="ZINC_FINGER_C2H2_1"/>
    <property type="match status" value="1"/>
</dbReference>
<accession>A0A8A3NXQ1</accession>
<evidence type="ECO:0000313" key="4">
    <source>
        <dbReference type="Proteomes" id="UP000672032"/>
    </source>
</evidence>
<evidence type="ECO:0000313" key="3">
    <source>
        <dbReference type="EMBL" id="QSZ29272.1"/>
    </source>
</evidence>
<dbReference type="OrthoDB" id="8922241at2759"/>
<name>A0A8A3NXQ1_9HELO</name>
<organism evidence="3 4">
    <name type="scientific">Monilinia vaccinii-corymbosi</name>
    <dbReference type="NCBI Taxonomy" id="61207"/>
    <lineage>
        <taxon>Eukaryota</taxon>
        <taxon>Fungi</taxon>
        <taxon>Dikarya</taxon>
        <taxon>Ascomycota</taxon>
        <taxon>Pezizomycotina</taxon>
        <taxon>Leotiomycetes</taxon>
        <taxon>Helotiales</taxon>
        <taxon>Sclerotiniaceae</taxon>
        <taxon>Monilinia</taxon>
    </lineage>
</organism>
<dbReference type="Proteomes" id="UP000672032">
    <property type="component" value="Chromosome 1"/>
</dbReference>
<reference evidence="3" key="1">
    <citation type="submission" date="2020-10" db="EMBL/GenBank/DDBJ databases">
        <title>Genome Sequence of Monilinia vaccinii-corymbosi Sheds Light on Mummy Berry Disease Infection of Blueberry and Mating Type.</title>
        <authorList>
            <person name="Yow A.G."/>
            <person name="Zhang Y."/>
            <person name="Bansal K."/>
            <person name="Eacker S.M."/>
            <person name="Sullivan S."/>
            <person name="Liachko I."/>
            <person name="Cubeta M.A."/>
            <person name="Rollins J.A."/>
            <person name="Ashrafi H."/>
        </authorList>
    </citation>
    <scope>NUCLEOTIDE SEQUENCE</scope>
    <source>
        <strain evidence="3">RL-1</strain>
    </source>
</reference>
<dbReference type="EMBL" id="CP063405">
    <property type="protein sequence ID" value="QSZ29272.1"/>
    <property type="molecule type" value="Genomic_DNA"/>
</dbReference>
<keyword evidence="4" id="KW-1185">Reference proteome</keyword>
<evidence type="ECO:0000256" key="1">
    <source>
        <dbReference type="SAM" id="MobiDB-lite"/>
    </source>
</evidence>
<evidence type="ECO:0000259" key="2">
    <source>
        <dbReference type="PROSITE" id="PS00028"/>
    </source>
</evidence>
<proteinExistence type="predicted"/>
<dbReference type="InterPro" id="IPR013087">
    <property type="entry name" value="Znf_C2H2_type"/>
</dbReference>
<dbReference type="AlphaFoldDB" id="A0A8A3NXQ1"/>
<gene>
    <name evidence="3" type="ORF">DSL72_003784</name>
</gene>